<feature type="region of interest" description="Disordered" evidence="1">
    <location>
        <begin position="460"/>
        <end position="487"/>
    </location>
</feature>
<accession>A0A640WDJ1</accession>
<evidence type="ECO:0000256" key="1">
    <source>
        <dbReference type="SAM" id="MobiDB-lite"/>
    </source>
</evidence>
<reference evidence="3 4" key="1">
    <citation type="submission" date="2019-08" db="EMBL/GenBank/DDBJ databases">
        <title>Bioinformatics analysis of the strain L3 and L5.</title>
        <authorList>
            <person name="Li X."/>
        </authorList>
    </citation>
    <scope>NUCLEOTIDE SEQUENCE [LARGE SCALE GENOMIC DNA]</scope>
    <source>
        <strain evidence="3 4">L3</strain>
    </source>
</reference>
<keyword evidence="4" id="KW-1185">Reference proteome</keyword>
<sequence>MMADWNDLRVAQGLPAVREQLMRAVEAANDEPSYPTGSLAASNDQNPDEGRKPDVGYEPPQDHDAELDALMERLRFTDKGAIKPELSNAYEIFKHHPVWKGMLAFNEFTREVDKLRAPPFPNGEAGAWRDADAGHALVWLQQKMSMGLGHVPTADKAAMTVADEFRYHPVRQFLERLPAWDGNSRLGRLMPDVFGADETAYTEHLGKAMLVSAVARIMDSGCKVDEMIILEGGQGLGKSTCIRQLFGAEWYVELSEAPDNKDFFLTIQGAWAVEIGELQSFSKANITMVKMAITRRDDKFRPPYAVRPISHPRQCIFIGTTNATEYLIDSTGARRFLPVACRKADVGYIEQWRIQLWAEALREYRKGFRWWDVPKSEAEDEQDQRYLEDPWEERIHDYLEGHAPANAYPDWRNGGARGEPVNKVTTRELMENALRLDVGRQGMQEQRRVGNVMRHLGWMKQKQQRSALTGQRIRPYLRPGADPDAEK</sequence>
<name>A0A640WDJ1_9GAMM</name>
<comment type="caution">
    <text evidence="3">The sequence shown here is derived from an EMBL/GenBank/DDBJ whole genome shotgun (WGS) entry which is preliminary data.</text>
</comment>
<evidence type="ECO:0000313" key="3">
    <source>
        <dbReference type="EMBL" id="KAA0017120.1"/>
    </source>
</evidence>
<dbReference type="Proteomes" id="UP000466024">
    <property type="component" value="Unassembled WGS sequence"/>
</dbReference>
<organism evidence="3 4">
    <name type="scientific">Salinicola corii</name>
    <dbReference type="NCBI Taxonomy" id="2606937"/>
    <lineage>
        <taxon>Bacteria</taxon>
        <taxon>Pseudomonadati</taxon>
        <taxon>Pseudomonadota</taxon>
        <taxon>Gammaproteobacteria</taxon>
        <taxon>Oceanospirillales</taxon>
        <taxon>Halomonadaceae</taxon>
        <taxon>Salinicola</taxon>
    </lineage>
</organism>
<feature type="compositionally biased region" description="Basic and acidic residues" evidence="1">
    <location>
        <begin position="48"/>
        <end position="62"/>
    </location>
</feature>
<evidence type="ECO:0000259" key="2">
    <source>
        <dbReference type="Pfam" id="PF05272"/>
    </source>
</evidence>
<feature type="compositionally biased region" description="Polar residues" evidence="1">
    <location>
        <begin position="35"/>
        <end position="45"/>
    </location>
</feature>
<feature type="domain" description="Virulence-associated protein E-like" evidence="2">
    <location>
        <begin position="174"/>
        <end position="382"/>
    </location>
</feature>
<dbReference type="InterPro" id="IPR007936">
    <property type="entry name" value="VapE-like_dom"/>
</dbReference>
<gene>
    <name evidence="3" type="ORF">F0A16_14035</name>
</gene>
<proteinExistence type="predicted"/>
<dbReference type="AlphaFoldDB" id="A0A640WDJ1"/>
<dbReference type="PANTHER" id="PTHR34985:SF1">
    <property type="entry name" value="SLR0554 PROTEIN"/>
    <property type="match status" value="1"/>
</dbReference>
<feature type="region of interest" description="Disordered" evidence="1">
    <location>
        <begin position="28"/>
        <end position="62"/>
    </location>
</feature>
<evidence type="ECO:0000313" key="4">
    <source>
        <dbReference type="Proteomes" id="UP000466024"/>
    </source>
</evidence>
<dbReference type="Pfam" id="PF05272">
    <property type="entry name" value="VapE-like_dom"/>
    <property type="match status" value="1"/>
</dbReference>
<protein>
    <recommendedName>
        <fullName evidence="2">Virulence-associated protein E-like domain-containing protein</fullName>
    </recommendedName>
</protein>
<dbReference type="EMBL" id="VTPX01000008">
    <property type="protein sequence ID" value="KAA0017120.1"/>
    <property type="molecule type" value="Genomic_DNA"/>
</dbReference>
<dbReference type="PANTHER" id="PTHR34985">
    <property type="entry name" value="SLR0554 PROTEIN"/>
    <property type="match status" value="1"/>
</dbReference>